<dbReference type="InterPro" id="IPR006311">
    <property type="entry name" value="TAT_signal"/>
</dbReference>
<protein>
    <recommendedName>
        <fullName evidence="3">DUF1102 domain-containing protein</fullName>
    </recommendedName>
</protein>
<dbReference type="PROSITE" id="PS51318">
    <property type="entry name" value="TAT"/>
    <property type="match status" value="1"/>
</dbReference>
<evidence type="ECO:0000313" key="2">
    <source>
        <dbReference type="Proteomes" id="UP000766904"/>
    </source>
</evidence>
<dbReference type="Proteomes" id="UP000766904">
    <property type="component" value="Unassembled WGS sequence"/>
</dbReference>
<dbReference type="AlphaFoldDB" id="A0A8J8TQD6"/>
<gene>
    <name evidence="1" type="ORF">CV102_11065</name>
</gene>
<comment type="caution">
    <text evidence="1">The sequence shown here is derived from an EMBL/GenBank/DDBJ whole genome shotgun (WGS) entry which is preliminary data.</text>
</comment>
<accession>A0A8J8TQD6</accession>
<name>A0A8J8TQD6_9EURY</name>
<organism evidence="1 2">
    <name type="scientific">Natronococcus pandeyae</name>
    <dbReference type="NCBI Taxonomy" id="2055836"/>
    <lineage>
        <taxon>Archaea</taxon>
        <taxon>Methanobacteriati</taxon>
        <taxon>Methanobacteriota</taxon>
        <taxon>Stenosarchaea group</taxon>
        <taxon>Halobacteria</taxon>
        <taxon>Halobacteriales</taxon>
        <taxon>Natrialbaceae</taxon>
        <taxon>Natronococcus</taxon>
    </lineage>
</organism>
<evidence type="ECO:0000313" key="1">
    <source>
        <dbReference type="EMBL" id="TYL38348.1"/>
    </source>
</evidence>
<sequence>MKLNRRNVLVGLGTIVAGGGAALGTGAFSSVEADRSVTIETDGDDSALLQIVPNEGYNGDAGDYVDDSDDSIEIVIGDDDNSDTGDTGVNVNATTTFIDLLEVTNNGSQDVGFYVESKEDLGEDELLNFKAENQDTIIENSNAVDLSSENGSTTISLEINADEDTDVNDFPDEVTFFADEDVYNT</sequence>
<reference evidence="1" key="1">
    <citation type="submission" date="2017-11" db="EMBL/GenBank/DDBJ databases">
        <authorList>
            <person name="Kajale S.C."/>
            <person name="Sharma A."/>
        </authorList>
    </citation>
    <scope>NUCLEOTIDE SEQUENCE</scope>
    <source>
        <strain evidence="1">LS1_42</strain>
    </source>
</reference>
<proteinExistence type="predicted"/>
<keyword evidence="2" id="KW-1185">Reference proteome</keyword>
<evidence type="ECO:0008006" key="3">
    <source>
        <dbReference type="Google" id="ProtNLM"/>
    </source>
</evidence>
<dbReference type="RefSeq" id="WP_148858045.1">
    <property type="nucleotide sequence ID" value="NZ_PHNJ01000005.1"/>
</dbReference>
<dbReference type="OrthoDB" id="170204at2157"/>
<dbReference type="EMBL" id="PHNJ01000005">
    <property type="protein sequence ID" value="TYL38348.1"/>
    <property type="molecule type" value="Genomic_DNA"/>
</dbReference>